<dbReference type="GO" id="GO:0006281">
    <property type="term" value="P:DNA repair"/>
    <property type="evidence" value="ECO:0007669"/>
    <property type="project" value="InterPro"/>
</dbReference>
<dbReference type="CDD" id="cd03468">
    <property type="entry name" value="PolY_like"/>
    <property type="match status" value="1"/>
</dbReference>
<dbReference type="EMBL" id="NMPM01000069">
    <property type="protein sequence ID" value="PAV25273.1"/>
    <property type="molecule type" value="Genomic_DNA"/>
</dbReference>
<dbReference type="PANTHER" id="PTHR35369">
    <property type="entry name" value="BLR3025 PROTEIN-RELATED"/>
    <property type="match status" value="1"/>
</dbReference>
<dbReference type="InterPro" id="IPR050356">
    <property type="entry name" value="SulA_CellDiv_inhibitor"/>
</dbReference>
<evidence type="ECO:0000256" key="1">
    <source>
        <dbReference type="ARBA" id="ARBA00010945"/>
    </source>
</evidence>
<gene>
    <name evidence="4" type="ORF">CF392_11760</name>
</gene>
<evidence type="ECO:0000259" key="3">
    <source>
        <dbReference type="Pfam" id="PF00817"/>
    </source>
</evidence>
<organism evidence="4 5">
    <name type="scientific">Tamilnaduibacter salinus</name>
    <dbReference type="NCBI Taxonomy" id="1484056"/>
    <lineage>
        <taxon>Bacteria</taxon>
        <taxon>Pseudomonadati</taxon>
        <taxon>Pseudomonadota</taxon>
        <taxon>Gammaproteobacteria</taxon>
        <taxon>Pseudomonadales</taxon>
        <taxon>Marinobacteraceae</taxon>
        <taxon>Tamilnaduibacter</taxon>
    </lineage>
</organism>
<comment type="similarity">
    <text evidence="1">Belongs to the DNA polymerase type-Y family.</text>
</comment>
<name>A0A2A2I2M0_9GAMM</name>
<reference evidence="4 5" key="1">
    <citation type="submission" date="2017-07" db="EMBL/GenBank/DDBJ databases">
        <title>Tamlnaduibacter salinus (Mi-7) genome sequencing.</title>
        <authorList>
            <person name="Verma A."/>
            <person name="Krishnamurthi S."/>
        </authorList>
    </citation>
    <scope>NUCLEOTIDE SEQUENCE [LARGE SCALE GENOMIC DNA]</scope>
    <source>
        <strain evidence="4 5">Mi-7</strain>
    </source>
</reference>
<dbReference type="PANTHER" id="PTHR35369:SF2">
    <property type="entry name" value="BLR3025 PROTEIN"/>
    <property type="match status" value="1"/>
</dbReference>
<accession>A0A2A2I2M0</accession>
<dbReference type="AlphaFoldDB" id="A0A2A2I2M0"/>
<feature type="domain" description="UmuC" evidence="3">
    <location>
        <begin position="23"/>
        <end position="147"/>
    </location>
</feature>
<comment type="caution">
    <text evidence="4">The sequence shown here is derived from an EMBL/GenBank/DDBJ whole genome shotgun (WGS) entry which is preliminary data.</text>
</comment>
<proteinExistence type="inferred from homology"/>
<evidence type="ECO:0000313" key="5">
    <source>
        <dbReference type="Proteomes" id="UP000218332"/>
    </source>
</evidence>
<evidence type="ECO:0000256" key="2">
    <source>
        <dbReference type="ARBA" id="ARBA00022763"/>
    </source>
</evidence>
<dbReference type="RefSeq" id="WP_095611652.1">
    <property type="nucleotide sequence ID" value="NZ_NMPM01000069.1"/>
</dbReference>
<dbReference type="Pfam" id="PF00817">
    <property type="entry name" value="IMS"/>
    <property type="match status" value="1"/>
</dbReference>
<dbReference type="Gene3D" id="3.30.70.270">
    <property type="match status" value="1"/>
</dbReference>
<keyword evidence="2" id="KW-0227">DNA damage</keyword>
<dbReference type="Proteomes" id="UP000218332">
    <property type="component" value="Unassembled WGS sequence"/>
</dbReference>
<dbReference type="InterPro" id="IPR043128">
    <property type="entry name" value="Rev_trsase/Diguanyl_cyclase"/>
</dbReference>
<sequence>MLWLYVHFPHLLLDHLRAHRSDDAPLVVAGSNGALVEQACPQAQAQGITPGMRLKTAISLAPELVPVEPDPEQADRVLEQQARWLYRYAARITLYPPDGLLAEASSLERLYGSAAAFWRSVAQALDERRLTYQIALGKTPLAARLCARQGTGERTTSEPHLNALVAALPLHALELDATTEKRLQRLGLSTLREVQQLPPAEVARRLTPETLAHIQRLQGERPDPQTPWEPPHLFREQVDFVREVEQSQGLLFPLQRILEELETDLRWRQEDTDTLSLLLRHPNQPPTRLRIRTAGPEHRAGAFLELIRLRLDQQPLSAPVRSLVLVVRRFLSRQARTPTDLLGDGEDRAEAWQTLVSRLQARLGDQALHRLSPQADHRPERAWAATGMRSGTTTDRLVSPPRPLWLLRQPSPLSHAPTDWFSGPERISGGWWDGERVLRDYYIARLDTGQLAWVFRDVRDGWFIHGWYG</sequence>
<keyword evidence="5" id="KW-1185">Reference proteome</keyword>
<dbReference type="Gene3D" id="3.40.1170.60">
    <property type="match status" value="1"/>
</dbReference>
<dbReference type="InterPro" id="IPR043502">
    <property type="entry name" value="DNA/RNA_pol_sf"/>
</dbReference>
<dbReference type="InterPro" id="IPR001126">
    <property type="entry name" value="UmuC"/>
</dbReference>
<protein>
    <submittedName>
        <fullName evidence="4">DNA repair protein</fullName>
    </submittedName>
</protein>
<dbReference type="SUPFAM" id="SSF56672">
    <property type="entry name" value="DNA/RNA polymerases"/>
    <property type="match status" value="1"/>
</dbReference>
<evidence type="ECO:0000313" key="4">
    <source>
        <dbReference type="EMBL" id="PAV25273.1"/>
    </source>
</evidence>